<sequence>MKPKAVIITDPKKLFAICSNQPRVSAEQMRKSIMAGIRSGHTQSPVKAS</sequence>
<organism evidence="1 2">
    <name type="scientific">Prosthecobacter fluviatilis</name>
    <dbReference type="NCBI Taxonomy" id="445931"/>
    <lineage>
        <taxon>Bacteria</taxon>
        <taxon>Pseudomonadati</taxon>
        <taxon>Verrucomicrobiota</taxon>
        <taxon>Verrucomicrobiia</taxon>
        <taxon>Verrucomicrobiales</taxon>
        <taxon>Verrucomicrobiaceae</taxon>
        <taxon>Prosthecobacter</taxon>
    </lineage>
</organism>
<protein>
    <submittedName>
        <fullName evidence="1">Uncharacterized protein</fullName>
    </submittedName>
</protein>
<dbReference type="Proteomes" id="UP001596052">
    <property type="component" value="Unassembled WGS sequence"/>
</dbReference>
<gene>
    <name evidence="1" type="ORF">ACFQDI_16090</name>
</gene>
<evidence type="ECO:0000313" key="1">
    <source>
        <dbReference type="EMBL" id="MFC5456384.1"/>
    </source>
</evidence>
<name>A0ABW0KSL6_9BACT</name>
<reference evidence="2" key="1">
    <citation type="journal article" date="2019" name="Int. J. Syst. Evol. Microbiol.">
        <title>The Global Catalogue of Microorganisms (GCM) 10K type strain sequencing project: providing services to taxonomists for standard genome sequencing and annotation.</title>
        <authorList>
            <consortium name="The Broad Institute Genomics Platform"/>
            <consortium name="The Broad Institute Genome Sequencing Center for Infectious Disease"/>
            <person name="Wu L."/>
            <person name="Ma J."/>
        </authorList>
    </citation>
    <scope>NUCLEOTIDE SEQUENCE [LARGE SCALE GENOMIC DNA]</scope>
    <source>
        <strain evidence="2">CGMCC 4.1469</strain>
    </source>
</reference>
<keyword evidence="2" id="KW-1185">Reference proteome</keyword>
<accession>A0ABW0KSL6</accession>
<comment type="caution">
    <text evidence="1">The sequence shown here is derived from an EMBL/GenBank/DDBJ whole genome shotgun (WGS) entry which is preliminary data.</text>
</comment>
<proteinExistence type="predicted"/>
<evidence type="ECO:0000313" key="2">
    <source>
        <dbReference type="Proteomes" id="UP001596052"/>
    </source>
</evidence>
<dbReference type="EMBL" id="JBHSMQ010000005">
    <property type="protein sequence ID" value="MFC5456384.1"/>
    <property type="molecule type" value="Genomic_DNA"/>
</dbReference>